<comment type="caution">
    <text evidence="2">The sequence shown here is derived from an EMBL/GenBank/DDBJ whole genome shotgun (WGS) entry which is preliminary data.</text>
</comment>
<name>A0A930DZH4_9FIRM</name>
<dbReference type="Pfam" id="PF05016">
    <property type="entry name" value="ParE_toxin"/>
    <property type="match status" value="1"/>
</dbReference>
<proteinExistence type="predicted"/>
<sequence length="109" mass="12517">MRWQIEYLEEAKKDLKKLDRSTQIIVLKGIDKVSENPLPAQQGGYGKPLGNKSGTNLTNLLKIKFRDIGIRVVYKVEYTATVMKIIVISARADEQVYKEANKRKTRHDL</sequence>
<gene>
    <name evidence="2" type="ORF">HXM91_04275</name>
</gene>
<evidence type="ECO:0000313" key="2">
    <source>
        <dbReference type="EMBL" id="MBF1305057.1"/>
    </source>
</evidence>
<dbReference type="InterPro" id="IPR035093">
    <property type="entry name" value="RelE/ParE_toxin_dom_sf"/>
</dbReference>
<dbReference type="SUPFAM" id="SSF143011">
    <property type="entry name" value="RelE-like"/>
    <property type="match status" value="1"/>
</dbReference>
<dbReference type="AlphaFoldDB" id="A0A930DZH4"/>
<evidence type="ECO:0000256" key="1">
    <source>
        <dbReference type="ARBA" id="ARBA00022649"/>
    </source>
</evidence>
<evidence type="ECO:0000313" key="3">
    <source>
        <dbReference type="Proteomes" id="UP000780721"/>
    </source>
</evidence>
<organism evidence="2 3">
    <name type="scientific">Oribacterium sinus</name>
    <dbReference type="NCBI Taxonomy" id="237576"/>
    <lineage>
        <taxon>Bacteria</taxon>
        <taxon>Bacillati</taxon>
        <taxon>Bacillota</taxon>
        <taxon>Clostridia</taxon>
        <taxon>Lachnospirales</taxon>
        <taxon>Lachnospiraceae</taxon>
        <taxon>Oribacterium</taxon>
    </lineage>
</organism>
<reference evidence="2" key="1">
    <citation type="submission" date="2020-04" db="EMBL/GenBank/DDBJ databases">
        <title>Deep metagenomics examines the oral microbiome during advanced dental caries in children, revealing novel taxa and co-occurrences with host molecules.</title>
        <authorList>
            <person name="Baker J.L."/>
            <person name="Morton J.T."/>
            <person name="Dinis M."/>
            <person name="Alvarez R."/>
            <person name="Tran N.C."/>
            <person name="Knight R."/>
            <person name="Edlund A."/>
        </authorList>
    </citation>
    <scope>NUCLEOTIDE SEQUENCE</scope>
    <source>
        <strain evidence="2">JCVI_48_bin.5</strain>
    </source>
</reference>
<accession>A0A930DZH4</accession>
<dbReference type="Proteomes" id="UP000780721">
    <property type="component" value="Unassembled WGS sequence"/>
</dbReference>
<dbReference type="EMBL" id="JABZRB010000090">
    <property type="protein sequence ID" value="MBF1305057.1"/>
    <property type="molecule type" value="Genomic_DNA"/>
</dbReference>
<keyword evidence="1" id="KW-1277">Toxin-antitoxin system</keyword>
<protein>
    <submittedName>
        <fullName evidence="2">Type II toxin-antitoxin system RelE/ParE family toxin</fullName>
    </submittedName>
</protein>
<dbReference type="InterPro" id="IPR007712">
    <property type="entry name" value="RelE/ParE_toxin"/>
</dbReference>
<dbReference type="Gene3D" id="3.30.2310.20">
    <property type="entry name" value="RelE-like"/>
    <property type="match status" value="1"/>
</dbReference>